<keyword evidence="1" id="KW-0812">Transmembrane</keyword>
<evidence type="ECO:0008006" key="4">
    <source>
        <dbReference type="Google" id="ProtNLM"/>
    </source>
</evidence>
<organism evidence="2 3">
    <name type="scientific">Brassica cretica</name>
    <name type="common">Mustard</name>
    <dbReference type="NCBI Taxonomy" id="69181"/>
    <lineage>
        <taxon>Eukaryota</taxon>
        <taxon>Viridiplantae</taxon>
        <taxon>Streptophyta</taxon>
        <taxon>Embryophyta</taxon>
        <taxon>Tracheophyta</taxon>
        <taxon>Spermatophyta</taxon>
        <taxon>Magnoliopsida</taxon>
        <taxon>eudicotyledons</taxon>
        <taxon>Gunneridae</taxon>
        <taxon>Pentapetalae</taxon>
        <taxon>rosids</taxon>
        <taxon>malvids</taxon>
        <taxon>Brassicales</taxon>
        <taxon>Brassicaceae</taxon>
        <taxon>Brassiceae</taxon>
        <taxon>Brassica</taxon>
    </lineage>
</organism>
<keyword evidence="1" id="KW-0472">Membrane</keyword>
<accession>A0A8S9S7E7</accession>
<keyword evidence="1" id="KW-1133">Transmembrane helix</keyword>
<protein>
    <recommendedName>
        <fullName evidence="4">Transmembrane protein</fullName>
    </recommendedName>
</protein>
<dbReference type="AlphaFoldDB" id="A0A8S9S7E7"/>
<evidence type="ECO:0000256" key="1">
    <source>
        <dbReference type="SAM" id="Phobius"/>
    </source>
</evidence>
<gene>
    <name evidence="2" type="ORF">F2Q69_00026799</name>
</gene>
<evidence type="ECO:0000313" key="3">
    <source>
        <dbReference type="Proteomes" id="UP000712600"/>
    </source>
</evidence>
<feature type="transmembrane region" description="Helical" evidence="1">
    <location>
        <begin position="32"/>
        <end position="54"/>
    </location>
</feature>
<comment type="caution">
    <text evidence="2">The sequence shown here is derived from an EMBL/GenBank/DDBJ whole genome shotgun (WGS) entry which is preliminary data.</text>
</comment>
<dbReference type="EMBL" id="QGKX02000088">
    <property type="protein sequence ID" value="KAF3587834.1"/>
    <property type="molecule type" value="Genomic_DNA"/>
</dbReference>
<proteinExistence type="predicted"/>
<reference evidence="2" key="1">
    <citation type="submission" date="2019-12" db="EMBL/GenBank/DDBJ databases">
        <title>Genome sequencing and annotation of Brassica cretica.</title>
        <authorList>
            <person name="Studholme D.J."/>
            <person name="Sarris P."/>
        </authorList>
    </citation>
    <scope>NUCLEOTIDE SEQUENCE</scope>
    <source>
        <strain evidence="2">PFS-109/04</strain>
        <tissue evidence="2">Leaf</tissue>
    </source>
</reference>
<sequence>MRTPLCSSFLFDRAVTIQLSKQHTTWSSYPSVAIAFGFALIHCLLTTLLVKIIYTAKEEFENLCLILGIELDVVTTEKSIIRKEKHIEEEEADDDEEVIYK</sequence>
<name>A0A8S9S7E7_BRACR</name>
<evidence type="ECO:0000313" key="2">
    <source>
        <dbReference type="EMBL" id="KAF3587834.1"/>
    </source>
</evidence>
<dbReference type="Proteomes" id="UP000712600">
    <property type="component" value="Unassembled WGS sequence"/>
</dbReference>
<dbReference type="Gene3D" id="3.30.56.10">
    <property type="match status" value="1"/>
</dbReference>